<dbReference type="EMBL" id="BGZK01000515">
    <property type="protein sequence ID" value="GBP48033.1"/>
    <property type="molecule type" value="Genomic_DNA"/>
</dbReference>
<comment type="caution">
    <text evidence="1">The sequence shown here is derived from an EMBL/GenBank/DDBJ whole genome shotgun (WGS) entry which is preliminary data.</text>
</comment>
<name>A0A4C1WAG0_EUMVA</name>
<dbReference type="Proteomes" id="UP000299102">
    <property type="component" value="Unassembled WGS sequence"/>
</dbReference>
<organism evidence="1 2">
    <name type="scientific">Eumeta variegata</name>
    <name type="common">Bagworm moth</name>
    <name type="synonym">Eumeta japonica</name>
    <dbReference type="NCBI Taxonomy" id="151549"/>
    <lineage>
        <taxon>Eukaryota</taxon>
        <taxon>Metazoa</taxon>
        <taxon>Ecdysozoa</taxon>
        <taxon>Arthropoda</taxon>
        <taxon>Hexapoda</taxon>
        <taxon>Insecta</taxon>
        <taxon>Pterygota</taxon>
        <taxon>Neoptera</taxon>
        <taxon>Endopterygota</taxon>
        <taxon>Lepidoptera</taxon>
        <taxon>Glossata</taxon>
        <taxon>Ditrysia</taxon>
        <taxon>Tineoidea</taxon>
        <taxon>Psychidae</taxon>
        <taxon>Oiketicinae</taxon>
        <taxon>Eumeta</taxon>
    </lineage>
</organism>
<reference evidence="1 2" key="1">
    <citation type="journal article" date="2019" name="Commun. Biol.">
        <title>The bagworm genome reveals a unique fibroin gene that provides high tensile strength.</title>
        <authorList>
            <person name="Kono N."/>
            <person name="Nakamura H."/>
            <person name="Ohtoshi R."/>
            <person name="Tomita M."/>
            <person name="Numata K."/>
            <person name="Arakawa K."/>
        </authorList>
    </citation>
    <scope>NUCLEOTIDE SEQUENCE [LARGE SCALE GENOMIC DNA]</scope>
</reference>
<keyword evidence="2" id="KW-1185">Reference proteome</keyword>
<evidence type="ECO:0000313" key="1">
    <source>
        <dbReference type="EMBL" id="GBP48033.1"/>
    </source>
</evidence>
<dbReference type="AlphaFoldDB" id="A0A4C1WAG0"/>
<protein>
    <submittedName>
        <fullName evidence="1">Uncharacterized protein</fullName>
    </submittedName>
</protein>
<proteinExistence type="predicted"/>
<accession>A0A4C1WAG0</accession>
<gene>
    <name evidence="1" type="ORF">EVAR_83736_1</name>
</gene>
<sequence>MRSLNCGLRLVDAGAARPSHNIYTEHVQICRTLVRGDQTNPAHIPRRRGHAPAPFSRVHVGFLLQNRYSDARSKDRALAKGSMVHLFTNKSHKRT</sequence>
<evidence type="ECO:0000313" key="2">
    <source>
        <dbReference type="Proteomes" id="UP000299102"/>
    </source>
</evidence>